<dbReference type="Gene3D" id="3.30.420.10">
    <property type="entry name" value="Ribonuclease H-like superfamily/Ribonuclease H"/>
    <property type="match status" value="1"/>
</dbReference>
<organism evidence="2 3">
    <name type="scientific">Cajanus cajan</name>
    <name type="common">Pigeon pea</name>
    <name type="synonym">Cajanus indicus</name>
    <dbReference type="NCBI Taxonomy" id="3821"/>
    <lineage>
        <taxon>Eukaryota</taxon>
        <taxon>Viridiplantae</taxon>
        <taxon>Streptophyta</taxon>
        <taxon>Embryophyta</taxon>
        <taxon>Tracheophyta</taxon>
        <taxon>Spermatophyta</taxon>
        <taxon>Magnoliopsida</taxon>
        <taxon>eudicotyledons</taxon>
        <taxon>Gunneridae</taxon>
        <taxon>Pentapetalae</taxon>
        <taxon>rosids</taxon>
        <taxon>fabids</taxon>
        <taxon>Fabales</taxon>
        <taxon>Fabaceae</taxon>
        <taxon>Papilionoideae</taxon>
        <taxon>50 kb inversion clade</taxon>
        <taxon>NPAAA clade</taxon>
        <taxon>indigoferoid/millettioid clade</taxon>
        <taxon>Phaseoleae</taxon>
        <taxon>Cajanus</taxon>
    </lineage>
</organism>
<dbReference type="SUPFAM" id="SSF53098">
    <property type="entry name" value="Ribonuclease H-like"/>
    <property type="match status" value="1"/>
</dbReference>
<gene>
    <name evidence="2" type="ORF">KK1_003096</name>
</gene>
<dbReference type="AlphaFoldDB" id="A0A151SPV2"/>
<dbReference type="PROSITE" id="PS50994">
    <property type="entry name" value="INTEGRASE"/>
    <property type="match status" value="1"/>
</dbReference>
<dbReference type="GO" id="GO:0015074">
    <property type="term" value="P:DNA integration"/>
    <property type="evidence" value="ECO:0007669"/>
    <property type="project" value="InterPro"/>
</dbReference>
<accession>A0A151SPV2</accession>
<keyword evidence="3" id="KW-1185">Reference proteome</keyword>
<dbReference type="GO" id="GO:0003676">
    <property type="term" value="F:nucleic acid binding"/>
    <property type="evidence" value="ECO:0007669"/>
    <property type="project" value="InterPro"/>
</dbReference>
<name>A0A151SPV2_CAJCA</name>
<evidence type="ECO:0000259" key="1">
    <source>
        <dbReference type="PROSITE" id="PS50994"/>
    </source>
</evidence>
<dbReference type="InterPro" id="IPR012337">
    <property type="entry name" value="RNaseH-like_sf"/>
</dbReference>
<dbReference type="Gramene" id="C.cajan_03025.t">
    <property type="protein sequence ID" value="C.cajan_03025.t.cds1"/>
    <property type="gene ID" value="C.cajan_03025"/>
</dbReference>
<dbReference type="Proteomes" id="UP000075243">
    <property type="component" value="Chromosome 11"/>
</dbReference>
<proteinExistence type="predicted"/>
<evidence type="ECO:0000313" key="2">
    <source>
        <dbReference type="EMBL" id="KYP56847.1"/>
    </source>
</evidence>
<protein>
    <recommendedName>
        <fullName evidence="1">Integrase catalytic domain-containing protein</fullName>
    </recommendedName>
</protein>
<evidence type="ECO:0000313" key="3">
    <source>
        <dbReference type="Proteomes" id="UP000075243"/>
    </source>
</evidence>
<dbReference type="EMBL" id="CM003613">
    <property type="protein sequence ID" value="KYP56847.1"/>
    <property type="molecule type" value="Genomic_DNA"/>
</dbReference>
<dbReference type="InterPro" id="IPR001584">
    <property type="entry name" value="Integrase_cat-core"/>
</dbReference>
<dbReference type="InterPro" id="IPR036397">
    <property type="entry name" value="RNaseH_sf"/>
</dbReference>
<feature type="domain" description="Integrase catalytic" evidence="1">
    <location>
        <begin position="1"/>
        <end position="55"/>
    </location>
</feature>
<reference evidence="2 3" key="1">
    <citation type="journal article" date="2012" name="Nat. Biotechnol.">
        <title>Draft genome sequence of pigeonpea (Cajanus cajan), an orphan legume crop of resource-poor farmers.</title>
        <authorList>
            <person name="Varshney R.K."/>
            <person name="Chen W."/>
            <person name="Li Y."/>
            <person name="Bharti A.K."/>
            <person name="Saxena R.K."/>
            <person name="Schlueter J.A."/>
            <person name="Donoghue M.T."/>
            <person name="Azam S."/>
            <person name="Fan G."/>
            <person name="Whaley A.M."/>
            <person name="Farmer A.D."/>
            <person name="Sheridan J."/>
            <person name="Iwata A."/>
            <person name="Tuteja R."/>
            <person name="Penmetsa R.V."/>
            <person name="Wu W."/>
            <person name="Upadhyaya H.D."/>
            <person name="Yang S.P."/>
            <person name="Shah T."/>
            <person name="Saxena K.B."/>
            <person name="Michael T."/>
            <person name="McCombie W.R."/>
            <person name="Yang B."/>
            <person name="Zhang G."/>
            <person name="Yang H."/>
            <person name="Wang J."/>
            <person name="Spillane C."/>
            <person name="Cook D.R."/>
            <person name="May G.D."/>
            <person name="Xu X."/>
            <person name="Jackson S.A."/>
        </authorList>
    </citation>
    <scope>NUCLEOTIDE SEQUENCE [LARGE SCALE GENOMIC DNA]</scope>
    <source>
        <strain evidence="3">cv. Asha</strain>
    </source>
</reference>
<sequence>MDIDYFTKWVEAILVKEVDQKEVINFIEDHIIFRFGIPQTITTDQGTVFTGRKVV</sequence>